<dbReference type="Proteomes" id="UP000182589">
    <property type="component" value="Unassembled WGS sequence"/>
</dbReference>
<evidence type="ECO:0000313" key="6">
    <source>
        <dbReference type="Proteomes" id="UP000182589"/>
    </source>
</evidence>
<evidence type="ECO:0000256" key="1">
    <source>
        <dbReference type="ARBA" id="ARBA00022723"/>
    </source>
</evidence>
<dbReference type="AlphaFoldDB" id="A0A1H2Q892"/>
<accession>A0A1H2Q892</accession>
<keyword evidence="6" id="KW-1185">Reference proteome</keyword>
<dbReference type="Gene3D" id="3.60.21.10">
    <property type="match status" value="1"/>
</dbReference>
<feature type="domain" description="Calcineurin-like phosphoesterase" evidence="3">
    <location>
        <begin position="41"/>
        <end position="195"/>
    </location>
</feature>
<sequence length="255" mass="28687">MLFGCAAAVAGVGALFYATSVLPTQWLKVERVHWNLGIERKIVQISDIHIERNRIPPSRLKAVLKAEQPDFVCLTGDFVDRDESLLLLVPFLRALQEVGVPIYAVLGNHDYRLQSVQRLIELMQSFDVTVLINQTVVLDRMNLVGIDDYCTRHSDERAFDQIDDALPVIVMTHDPTYTVVATRSFDCLFAGHLHGKQFNVPFLFQLNPMGPLASSGVYKGRHRCPKGPFYISKGIGQSGINLRFLVRSEITVHEL</sequence>
<dbReference type="Pfam" id="PF00149">
    <property type="entry name" value="Metallophos"/>
    <property type="match status" value="1"/>
</dbReference>
<organism evidence="5 6">
    <name type="scientific">Alicyclobacillus hesperidum</name>
    <dbReference type="NCBI Taxonomy" id="89784"/>
    <lineage>
        <taxon>Bacteria</taxon>
        <taxon>Bacillati</taxon>
        <taxon>Bacillota</taxon>
        <taxon>Bacilli</taxon>
        <taxon>Bacillales</taxon>
        <taxon>Alicyclobacillaceae</taxon>
        <taxon>Alicyclobacillus</taxon>
    </lineage>
</organism>
<dbReference type="STRING" id="89784.SAMN04489725_101117"/>
<evidence type="ECO:0000313" key="5">
    <source>
        <dbReference type="EMBL" id="SDW02998.1"/>
    </source>
</evidence>
<dbReference type="PANTHER" id="PTHR31302:SF31">
    <property type="entry name" value="PHOSPHODIESTERASE YAEI"/>
    <property type="match status" value="1"/>
</dbReference>
<reference evidence="4" key="3">
    <citation type="submission" date="2023-02" db="EMBL/GenBank/DDBJ databases">
        <title>Proposal of a novel subspecies: Alicyclobacillus hesperidum subspecies aegle.</title>
        <authorList>
            <person name="Goto K."/>
            <person name="Fujii T."/>
            <person name="Yasui K."/>
            <person name="Mochida K."/>
            <person name="Kato-Tanaka Y."/>
            <person name="Morohoshi S."/>
            <person name="An S.Y."/>
            <person name="Kasai H."/>
            <person name="Yokota A."/>
        </authorList>
    </citation>
    <scope>NUCLEOTIDE SEQUENCE</scope>
    <source>
        <strain evidence="4">DSM 12766</strain>
    </source>
</reference>
<evidence type="ECO:0000259" key="3">
    <source>
        <dbReference type="Pfam" id="PF00149"/>
    </source>
</evidence>
<dbReference type="GO" id="GO:0008758">
    <property type="term" value="F:UDP-2,3-diacylglucosamine hydrolase activity"/>
    <property type="evidence" value="ECO:0007669"/>
    <property type="project" value="TreeGrafter"/>
</dbReference>
<dbReference type="InterPro" id="IPR051158">
    <property type="entry name" value="Metallophosphoesterase_sf"/>
</dbReference>
<proteinExistence type="predicted"/>
<keyword evidence="2" id="KW-0378">Hydrolase</keyword>
<dbReference type="RefSeq" id="WP_074691208.1">
    <property type="nucleotide sequence ID" value="NZ_BSRA01000002.1"/>
</dbReference>
<protein>
    <submittedName>
        <fullName evidence="4">Metallophosphoesterase YkoQ</fullName>
    </submittedName>
</protein>
<dbReference type="GO" id="GO:0016020">
    <property type="term" value="C:membrane"/>
    <property type="evidence" value="ECO:0007669"/>
    <property type="project" value="GOC"/>
</dbReference>
<dbReference type="InterPro" id="IPR029052">
    <property type="entry name" value="Metallo-depent_PP-like"/>
</dbReference>
<dbReference type="InterPro" id="IPR004843">
    <property type="entry name" value="Calcineurin-like_PHP"/>
</dbReference>
<dbReference type="GO" id="GO:0046872">
    <property type="term" value="F:metal ion binding"/>
    <property type="evidence" value="ECO:0007669"/>
    <property type="project" value="UniProtKB-KW"/>
</dbReference>
<dbReference type="PANTHER" id="PTHR31302">
    <property type="entry name" value="TRANSMEMBRANE PROTEIN WITH METALLOPHOSPHOESTERASE DOMAIN-RELATED"/>
    <property type="match status" value="1"/>
</dbReference>
<dbReference type="EMBL" id="BSRA01000002">
    <property type="protein sequence ID" value="GLV12771.1"/>
    <property type="molecule type" value="Genomic_DNA"/>
</dbReference>
<evidence type="ECO:0000256" key="2">
    <source>
        <dbReference type="ARBA" id="ARBA00022801"/>
    </source>
</evidence>
<name>A0A1H2Q892_9BACL</name>
<gene>
    <name evidence="4" type="primary">ykoQ</name>
    <name evidence="4" type="ORF">Heshes_04550</name>
    <name evidence="5" type="ORF">SAMN04489725_101117</name>
</gene>
<keyword evidence="1" id="KW-0479">Metal-binding</keyword>
<dbReference type="EMBL" id="FNOJ01000001">
    <property type="protein sequence ID" value="SDW02998.1"/>
    <property type="molecule type" value="Genomic_DNA"/>
</dbReference>
<reference evidence="6" key="1">
    <citation type="submission" date="2016-10" db="EMBL/GenBank/DDBJ databases">
        <authorList>
            <person name="Varghese N."/>
        </authorList>
    </citation>
    <scope>NUCLEOTIDE SEQUENCE [LARGE SCALE GENOMIC DNA]</scope>
    <source>
        <strain evidence="6">DSM 12489</strain>
    </source>
</reference>
<dbReference type="SUPFAM" id="SSF56300">
    <property type="entry name" value="Metallo-dependent phosphatases"/>
    <property type="match status" value="1"/>
</dbReference>
<dbReference type="GO" id="GO:0009245">
    <property type="term" value="P:lipid A biosynthetic process"/>
    <property type="evidence" value="ECO:0007669"/>
    <property type="project" value="TreeGrafter"/>
</dbReference>
<evidence type="ECO:0000313" key="4">
    <source>
        <dbReference type="EMBL" id="GLV12771.1"/>
    </source>
</evidence>
<reference evidence="5" key="2">
    <citation type="submission" date="2016-10" db="EMBL/GenBank/DDBJ databases">
        <authorList>
            <person name="de Groot N.N."/>
        </authorList>
    </citation>
    <scope>NUCLEOTIDE SEQUENCE [LARGE SCALE GENOMIC DNA]</scope>
    <source>
        <strain evidence="5">DSM 12489</strain>
    </source>
</reference>
<dbReference type="Proteomes" id="UP001157137">
    <property type="component" value="Unassembled WGS sequence"/>
</dbReference>